<keyword evidence="2" id="KW-1185">Reference proteome</keyword>
<name>A0A2P5BKE6_PARAD</name>
<accession>A0A2P5BKE6</accession>
<sequence>MHVCRPLEIVREEVGSLLYEYHKVHGITEPVSVAPKKLRGHWIPPPAGQLCLSVDAAIFANLGVIGTGAVILTPLRFTSPDYQNRFFQCSKGSVEGSVKRWNTVWLRVQAVFNTR</sequence>
<gene>
    <name evidence="1" type="ORF">PanWU01x14_231360</name>
</gene>
<protein>
    <submittedName>
        <fullName evidence="1">Uncharacterized protein</fullName>
    </submittedName>
</protein>
<proteinExistence type="predicted"/>
<dbReference type="AlphaFoldDB" id="A0A2P5BKE6"/>
<evidence type="ECO:0000313" key="1">
    <source>
        <dbReference type="EMBL" id="PON49261.1"/>
    </source>
</evidence>
<evidence type="ECO:0000313" key="2">
    <source>
        <dbReference type="Proteomes" id="UP000237105"/>
    </source>
</evidence>
<reference evidence="2" key="1">
    <citation type="submission" date="2016-06" db="EMBL/GenBank/DDBJ databases">
        <title>Parallel loss of symbiosis genes in relatives of nitrogen-fixing non-legume Parasponia.</title>
        <authorList>
            <person name="Van Velzen R."/>
            <person name="Holmer R."/>
            <person name="Bu F."/>
            <person name="Rutten L."/>
            <person name="Van Zeijl A."/>
            <person name="Liu W."/>
            <person name="Santuari L."/>
            <person name="Cao Q."/>
            <person name="Sharma T."/>
            <person name="Shen D."/>
            <person name="Roswanjaya Y."/>
            <person name="Wardhani T."/>
            <person name="Kalhor M.S."/>
            <person name="Jansen J."/>
            <person name="Van den Hoogen J."/>
            <person name="Gungor B."/>
            <person name="Hartog M."/>
            <person name="Hontelez J."/>
            <person name="Verver J."/>
            <person name="Yang W.-C."/>
            <person name="Schijlen E."/>
            <person name="Repin R."/>
            <person name="Schilthuizen M."/>
            <person name="Schranz E."/>
            <person name="Heidstra R."/>
            <person name="Miyata K."/>
            <person name="Fedorova E."/>
            <person name="Kohlen W."/>
            <person name="Bisseling T."/>
            <person name="Smit S."/>
            <person name="Geurts R."/>
        </authorList>
    </citation>
    <scope>NUCLEOTIDE SEQUENCE [LARGE SCALE GENOMIC DNA]</scope>
    <source>
        <strain evidence="2">cv. WU1-14</strain>
    </source>
</reference>
<comment type="caution">
    <text evidence="1">The sequence shown here is derived from an EMBL/GenBank/DDBJ whole genome shotgun (WGS) entry which is preliminary data.</text>
</comment>
<dbReference type="EMBL" id="JXTB01000264">
    <property type="protein sequence ID" value="PON49261.1"/>
    <property type="molecule type" value="Genomic_DNA"/>
</dbReference>
<dbReference type="Proteomes" id="UP000237105">
    <property type="component" value="Unassembled WGS sequence"/>
</dbReference>
<organism evidence="1 2">
    <name type="scientific">Parasponia andersonii</name>
    <name type="common">Sponia andersonii</name>
    <dbReference type="NCBI Taxonomy" id="3476"/>
    <lineage>
        <taxon>Eukaryota</taxon>
        <taxon>Viridiplantae</taxon>
        <taxon>Streptophyta</taxon>
        <taxon>Embryophyta</taxon>
        <taxon>Tracheophyta</taxon>
        <taxon>Spermatophyta</taxon>
        <taxon>Magnoliopsida</taxon>
        <taxon>eudicotyledons</taxon>
        <taxon>Gunneridae</taxon>
        <taxon>Pentapetalae</taxon>
        <taxon>rosids</taxon>
        <taxon>fabids</taxon>
        <taxon>Rosales</taxon>
        <taxon>Cannabaceae</taxon>
        <taxon>Parasponia</taxon>
    </lineage>
</organism>